<reference evidence="3" key="2">
    <citation type="submission" date="2020-09" db="EMBL/GenBank/DDBJ databases">
        <authorList>
            <person name="Sun Q."/>
            <person name="Zhou Y."/>
        </authorList>
    </citation>
    <scope>NUCLEOTIDE SEQUENCE</scope>
    <source>
        <strain evidence="3">CGMCC 4.7272</strain>
    </source>
</reference>
<feature type="region of interest" description="Disordered" evidence="1">
    <location>
        <begin position="272"/>
        <end position="326"/>
    </location>
</feature>
<evidence type="ECO:0000256" key="1">
    <source>
        <dbReference type="SAM" id="MobiDB-lite"/>
    </source>
</evidence>
<evidence type="ECO:0000313" key="4">
    <source>
        <dbReference type="Proteomes" id="UP000625682"/>
    </source>
</evidence>
<feature type="region of interest" description="Disordered" evidence="1">
    <location>
        <begin position="92"/>
        <end position="126"/>
    </location>
</feature>
<sequence length="326" mass="32522">MYDTPPGRPDQPAPDAGSDDELVGELRELMGRAAAGLAPLPDLTEEAVRLGRRRRVRARAAVAGAVTGVFVIGGIGSALLSGALSVGGGLSDPASPSAGPAVAPPAATSATPPASPSPVPGATSDAVRRARTAKVLTQTLGDLIGTVSPAGADLFAGRIDGHTFPVTFQVRRGADALVECPDPPETAVVCRTAWLPGGIEAWVVVAGGDLWGGRSVSVSYFYADSTVVLTVGPDTDAKVSPPVSADQLLAAAGTSALLSQAKYEIQAAEYEAEDAAGDGTDSRGEASLTPPAAPDPAPTGLSSAEPSSATDSSSTDSTSETGGFPR</sequence>
<keyword evidence="2" id="KW-0472">Membrane</keyword>
<keyword evidence="2" id="KW-1133">Transmembrane helix</keyword>
<organism evidence="3 4">
    <name type="scientific">Streptomyces lacrimifluminis</name>
    <dbReference type="NCBI Taxonomy" id="1500077"/>
    <lineage>
        <taxon>Bacteria</taxon>
        <taxon>Bacillati</taxon>
        <taxon>Actinomycetota</taxon>
        <taxon>Actinomycetes</taxon>
        <taxon>Kitasatosporales</taxon>
        <taxon>Streptomycetaceae</taxon>
        <taxon>Streptomyces</taxon>
    </lineage>
</organism>
<feature type="compositionally biased region" description="Low complexity" evidence="1">
    <location>
        <begin position="302"/>
        <end position="326"/>
    </location>
</feature>
<keyword evidence="2" id="KW-0812">Transmembrane</keyword>
<accession>A0A917KY02</accession>
<dbReference type="AlphaFoldDB" id="A0A917KY02"/>
<dbReference type="RefSeq" id="WP_189148273.1">
    <property type="nucleotide sequence ID" value="NZ_BAABER010000005.1"/>
</dbReference>
<feature type="transmembrane region" description="Helical" evidence="2">
    <location>
        <begin position="60"/>
        <end position="84"/>
    </location>
</feature>
<keyword evidence="4" id="KW-1185">Reference proteome</keyword>
<protein>
    <submittedName>
        <fullName evidence="3">Uncharacterized protein</fullName>
    </submittedName>
</protein>
<evidence type="ECO:0000256" key="2">
    <source>
        <dbReference type="SAM" id="Phobius"/>
    </source>
</evidence>
<comment type="caution">
    <text evidence="3">The sequence shown here is derived from an EMBL/GenBank/DDBJ whole genome shotgun (WGS) entry which is preliminary data.</text>
</comment>
<dbReference type="Proteomes" id="UP000625682">
    <property type="component" value="Unassembled WGS sequence"/>
</dbReference>
<name>A0A917KY02_9ACTN</name>
<evidence type="ECO:0000313" key="3">
    <source>
        <dbReference type="EMBL" id="GGJ35227.1"/>
    </source>
</evidence>
<reference evidence="3" key="1">
    <citation type="journal article" date="2014" name="Int. J. Syst. Evol. Microbiol.">
        <title>Complete genome sequence of Corynebacterium casei LMG S-19264T (=DSM 44701T), isolated from a smear-ripened cheese.</title>
        <authorList>
            <consortium name="US DOE Joint Genome Institute (JGI-PGF)"/>
            <person name="Walter F."/>
            <person name="Albersmeier A."/>
            <person name="Kalinowski J."/>
            <person name="Ruckert C."/>
        </authorList>
    </citation>
    <scope>NUCLEOTIDE SEQUENCE</scope>
    <source>
        <strain evidence="3">CGMCC 4.7272</strain>
    </source>
</reference>
<gene>
    <name evidence="3" type="ORF">GCM10012282_34970</name>
</gene>
<feature type="compositionally biased region" description="Low complexity" evidence="1">
    <location>
        <begin position="92"/>
        <end position="112"/>
    </location>
</feature>
<dbReference type="EMBL" id="BMMU01000010">
    <property type="protein sequence ID" value="GGJ35227.1"/>
    <property type="molecule type" value="Genomic_DNA"/>
</dbReference>
<proteinExistence type="predicted"/>